<dbReference type="Pfam" id="PF01832">
    <property type="entry name" value="Glucosaminidase"/>
    <property type="match status" value="1"/>
</dbReference>
<dbReference type="Gene3D" id="1.10.530.10">
    <property type="match status" value="1"/>
</dbReference>
<name>A0ABU9HDK0_9GAMM</name>
<gene>
    <name evidence="3" type="ORF">V6255_12585</name>
</gene>
<reference evidence="3 4" key="1">
    <citation type="submission" date="2024-02" db="EMBL/GenBank/DDBJ databases">
        <title>Bacteria isolated from the canopy kelp, Nereocystis luetkeana.</title>
        <authorList>
            <person name="Pfister C.A."/>
            <person name="Younker I.T."/>
            <person name="Light S.H."/>
        </authorList>
    </citation>
    <scope>NUCLEOTIDE SEQUENCE [LARGE SCALE GENOMIC DNA]</scope>
    <source>
        <strain evidence="3 4">TI.2.07</strain>
    </source>
</reference>
<feature type="chain" id="PRO_5046395327" evidence="1">
    <location>
        <begin position="20"/>
        <end position="298"/>
    </location>
</feature>
<dbReference type="RefSeq" id="WP_341628475.1">
    <property type="nucleotide sequence ID" value="NZ_JBAKBA010000030.1"/>
</dbReference>
<dbReference type="EMBL" id="JBAKBA010000030">
    <property type="protein sequence ID" value="MEL0659974.1"/>
    <property type="molecule type" value="Genomic_DNA"/>
</dbReference>
<keyword evidence="4" id="KW-1185">Reference proteome</keyword>
<dbReference type="PANTHER" id="PTHR40572:SF1">
    <property type="entry name" value="PROTEIN BAX"/>
    <property type="match status" value="1"/>
</dbReference>
<comment type="caution">
    <text evidence="3">The sequence shown here is derived from an EMBL/GenBank/DDBJ whole genome shotgun (WGS) entry which is preliminary data.</text>
</comment>
<keyword evidence="1" id="KW-0732">Signal</keyword>
<dbReference type="InterPro" id="IPR002901">
    <property type="entry name" value="MGlyc_endo_b_GlcNAc-like_dom"/>
</dbReference>
<evidence type="ECO:0000256" key="1">
    <source>
        <dbReference type="SAM" id="SignalP"/>
    </source>
</evidence>
<evidence type="ECO:0000313" key="4">
    <source>
        <dbReference type="Proteomes" id="UP001366060"/>
    </source>
</evidence>
<dbReference type="Proteomes" id="UP001366060">
    <property type="component" value="Unassembled WGS sequence"/>
</dbReference>
<organism evidence="3 4">
    <name type="scientific">Psychromonas arctica</name>
    <dbReference type="NCBI Taxonomy" id="168275"/>
    <lineage>
        <taxon>Bacteria</taxon>
        <taxon>Pseudomonadati</taxon>
        <taxon>Pseudomonadota</taxon>
        <taxon>Gammaproteobacteria</taxon>
        <taxon>Alteromonadales</taxon>
        <taxon>Psychromonadaceae</taxon>
        <taxon>Psychromonas</taxon>
    </lineage>
</organism>
<feature type="domain" description="Mannosyl-glycoprotein endo-beta-N-acetylglucosamidase-like" evidence="2">
    <location>
        <begin position="149"/>
        <end position="277"/>
    </location>
</feature>
<dbReference type="InterPro" id="IPR053195">
    <property type="entry name" value="Bax-like"/>
</dbReference>
<sequence length="298" mass="33430">MKKIIIFTLLSVLFLSACTENLSTSEKLMANPTEIKITSLDDLNAVFKKLDYTPEDWDNGIKEVPRLTFESISPKWQDISKNMPVENKKSIFLRLILPLVLVSNENILREREIVKIAKLTSPELISIALKYEVIEDETTALTNADKQTLLKRVNIIPPSLALAQAAEESAWGTSRFALEGNAFFGQWDFSGNGIKPKQQRTELGNYGIARFDSPLGSVEGYMLNINTTSAYKSLRNLRAKQVTASKPFSGLLLAGTLIKYSERGQAYIDGLRSLIRYNKLSVTDDTFLSDNNLVHLVY</sequence>
<protein>
    <submittedName>
        <fullName evidence="3">Glucosaminidase domain-containing protein</fullName>
    </submittedName>
</protein>
<evidence type="ECO:0000313" key="3">
    <source>
        <dbReference type="EMBL" id="MEL0659974.1"/>
    </source>
</evidence>
<dbReference type="PROSITE" id="PS51257">
    <property type="entry name" value="PROKAR_LIPOPROTEIN"/>
    <property type="match status" value="1"/>
</dbReference>
<evidence type="ECO:0000259" key="2">
    <source>
        <dbReference type="Pfam" id="PF01832"/>
    </source>
</evidence>
<dbReference type="PANTHER" id="PTHR40572">
    <property type="entry name" value="PROTEIN BAX"/>
    <property type="match status" value="1"/>
</dbReference>
<proteinExistence type="predicted"/>
<accession>A0ABU9HDK0</accession>
<feature type="signal peptide" evidence="1">
    <location>
        <begin position="1"/>
        <end position="19"/>
    </location>
</feature>